<organism evidence="3 4">
    <name type="scientific">Ramularia collo-cygni</name>
    <dbReference type="NCBI Taxonomy" id="112498"/>
    <lineage>
        <taxon>Eukaryota</taxon>
        <taxon>Fungi</taxon>
        <taxon>Dikarya</taxon>
        <taxon>Ascomycota</taxon>
        <taxon>Pezizomycotina</taxon>
        <taxon>Dothideomycetes</taxon>
        <taxon>Dothideomycetidae</taxon>
        <taxon>Mycosphaerellales</taxon>
        <taxon>Mycosphaerellaceae</taxon>
        <taxon>Ramularia</taxon>
    </lineage>
</organism>
<proteinExistence type="inferred from homology"/>
<sequence length="265" mass="28311">MALSSRLAIIVGGVGGLGSLAGKVLRSQGASVALLYAPFEANTVQPTLRQVFESDSPDNVKTYECDITSKTSVDRAFAAIDQDDIDPPCILVNAAGVVNLHPLEDFPAEDALRHYMVNLYGPTLTGQAFAKLFFAASERARQTHKPPPIGRIVNIASQAAHVALDRHGPYCASKAGLIGLTKCQASEWGPRGLTANTISPGPVWTELGKRAWADKEVRKAYQAAVPTGKFAEPSEVVRIVSFLCQDEACNINGADFRLDGGYTAR</sequence>
<dbReference type="GeneID" id="35600161"/>
<dbReference type="RefSeq" id="XP_023626037.1">
    <property type="nucleotide sequence ID" value="XM_023770269.1"/>
</dbReference>
<dbReference type="GO" id="GO:0006633">
    <property type="term" value="P:fatty acid biosynthetic process"/>
    <property type="evidence" value="ECO:0007669"/>
    <property type="project" value="TreeGrafter"/>
</dbReference>
<dbReference type="STRING" id="112498.A0A2D3V383"/>
<dbReference type="InterPro" id="IPR036291">
    <property type="entry name" value="NAD(P)-bd_dom_sf"/>
</dbReference>
<keyword evidence="2" id="KW-0521">NADP</keyword>
<dbReference type="GO" id="GO:0016616">
    <property type="term" value="F:oxidoreductase activity, acting on the CH-OH group of donors, NAD or NADP as acceptor"/>
    <property type="evidence" value="ECO:0007669"/>
    <property type="project" value="TreeGrafter"/>
</dbReference>
<evidence type="ECO:0000256" key="1">
    <source>
        <dbReference type="ARBA" id="ARBA00006484"/>
    </source>
</evidence>
<evidence type="ECO:0000313" key="4">
    <source>
        <dbReference type="Proteomes" id="UP000225277"/>
    </source>
</evidence>
<gene>
    <name evidence="3" type="ORF">RCC_04993</name>
</gene>
<dbReference type="GO" id="GO:0048038">
    <property type="term" value="F:quinone binding"/>
    <property type="evidence" value="ECO:0007669"/>
    <property type="project" value="TreeGrafter"/>
</dbReference>
<dbReference type="PANTHER" id="PTHR42760">
    <property type="entry name" value="SHORT-CHAIN DEHYDROGENASES/REDUCTASES FAMILY MEMBER"/>
    <property type="match status" value="1"/>
</dbReference>
<dbReference type="PROSITE" id="PS00061">
    <property type="entry name" value="ADH_SHORT"/>
    <property type="match status" value="1"/>
</dbReference>
<dbReference type="PRINTS" id="PR00080">
    <property type="entry name" value="SDRFAMILY"/>
</dbReference>
<dbReference type="PANTHER" id="PTHR42760:SF122">
    <property type="entry name" value="NAD(P)-BINDING PROTEIN"/>
    <property type="match status" value="1"/>
</dbReference>
<dbReference type="SUPFAM" id="SSF51735">
    <property type="entry name" value="NAD(P)-binding Rossmann-fold domains"/>
    <property type="match status" value="1"/>
</dbReference>
<evidence type="ECO:0000313" key="3">
    <source>
        <dbReference type="EMBL" id="CZT19147.1"/>
    </source>
</evidence>
<name>A0A2D3V383_9PEZI</name>
<comment type="similarity">
    <text evidence="1">Belongs to the short-chain dehydrogenases/reductases (SDR) family.</text>
</comment>
<evidence type="ECO:0000256" key="2">
    <source>
        <dbReference type="ARBA" id="ARBA00022857"/>
    </source>
</evidence>
<dbReference type="Proteomes" id="UP000225277">
    <property type="component" value="Unassembled WGS sequence"/>
</dbReference>
<dbReference type="InterPro" id="IPR020904">
    <property type="entry name" value="Sc_DH/Rdtase_CS"/>
</dbReference>
<keyword evidence="4" id="KW-1185">Reference proteome</keyword>
<dbReference type="Gene3D" id="3.40.50.720">
    <property type="entry name" value="NAD(P)-binding Rossmann-like Domain"/>
    <property type="match status" value="1"/>
</dbReference>
<dbReference type="PRINTS" id="PR00081">
    <property type="entry name" value="GDHRDH"/>
</dbReference>
<accession>A0A2D3V383</accession>
<reference evidence="3 4" key="1">
    <citation type="submission" date="2016-03" db="EMBL/GenBank/DDBJ databases">
        <authorList>
            <person name="Ploux O."/>
        </authorList>
    </citation>
    <scope>NUCLEOTIDE SEQUENCE [LARGE SCALE GENOMIC DNA]</scope>
    <source>
        <strain evidence="3 4">URUG2</strain>
    </source>
</reference>
<dbReference type="Pfam" id="PF13561">
    <property type="entry name" value="adh_short_C2"/>
    <property type="match status" value="1"/>
</dbReference>
<dbReference type="InterPro" id="IPR002347">
    <property type="entry name" value="SDR_fam"/>
</dbReference>
<dbReference type="EMBL" id="FJUY01000007">
    <property type="protein sequence ID" value="CZT19147.1"/>
    <property type="molecule type" value="Genomic_DNA"/>
</dbReference>
<protein>
    <submittedName>
        <fullName evidence="3">Related to short-chain dehydrogenase/reductase</fullName>
    </submittedName>
</protein>
<dbReference type="OrthoDB" id="1274115at2759"/>
<dbReference type="CDD" id="cd05233">
    <property type="entry name" value="SDR_c"/>
    <property type="match status" value="1"/>
</dbReference>
<dbReference type="AlphaFoldDB" id="A0A2D3V383"/>